<dbReference type="Gene3D" id="3.40.710.10">
    <property type="entry name" value="DD-peptidase/beta-lactamase superfamily"/>
    <property type="match status" value="1"/>
</dbReference>
<accession>A0A9P6JPY9</accession>
<dbReference type="InterPro" id="IPR012338">
    <property type="entry name" value="Beta-lactam/transpept-like"/>
</dbReference>
<dbReference type="EMBL" id="MU157854">
    <property type="protein sequence ID" value="KAF9528318.1"/>
    <property type="molecule type" value="Genomic_DNA"/>
</dbReference>
<dbReference type="Pfam" id="PF00144">
    <property type="entry name" value="Beta-lactamase"/>
    <property type="match status" value="1"/>
</dbReference>
<comment type="caution">
    <text evidence="2">The sequence shown here is derived from an EMBL/GenBank/DDBJ whole genome shotgun (WGS) entry which is preliminary data.</text>
</comment>
<dbReference type="Proteomes" id="UP000807306">
    <property type="component" value="Unassembled WGS sequence"/>
</dbReference>
<organism evidence="2 3">
    <name type="scientific">Crepidotus variabilis</name>
    <dbReference type="NCBI Taxonomy" id="179855"/>
    <lineage>
        <taxon>Eukaryota</taxon>
        <taxon>Fungi</taxon>
        <taxon>Dikarya</taxon>
        <taxon>Basidiomycota</taxon>
        <taxon>Agaricomycotina</taxon>
        <taxon>Agaricomycetes</taxon>
        <taxon>Agaricomycetidae</taxon>
        <taxon>Agaricales</taxon>
        <taxon>Agaricineae</taxon>
        <taxon>Crepidotaceae</taxon>
        <taxon>Crepidotus</taxon>
    </lineage>
</organism>
<evidence type="ECO:0000259" key="1">
    <source>
        <dbReference type="Pfam" id="PF00144"/>
    </source>
</evidence>
<gene>
    <name evidence="2" type="ORF">CPB83DRAFT_836009</name>
</gene>
<dbReference type="InterPro" id="IPR001466">
    <property type="entry name" value="Beta-lactam-related"/>
</dbReference>
<feature type="domain" description="Beta-lactamase-related" evidence="1">
    <location>
        <begin position="13"/>
        <end position="396"/>
    </location>
</feature>
<dbReference type="PANTHER" id="PTHR43283">
    <property type="entry name" value="BETA-LACTAMASE-RELATED"/>
    <property type="match status" value="1"/>
</dbReference>
<dbReference type="OrthoDB" id="428260at2759"/>
<evidence type="ECO:0000313" key="2">
    <source>
        <dbReference type="EMBL" id="KAF9528318.1"/>
    </source>
</evidence>
<dbReference type="AlphaFoldDB" id="A0A9P6JPY9"/>
<proteinExistence type="predicted"/>
<reference evidence="2" key="1">
    <citation type="submission" date="2020-11" db="EMBL/GenBank/DDBJ databases">
        <authorList>
            <consortium name="DOE Joint Genome Institute"/>
            <person name="Ahrendt S."/>
            <person name="Riley R."/>
            <person name="Andreopoulos W."/>
            <person name="Labutti K."/>
            <person name="Pangilinan J."/>
            <person name="Ruiz-Duenas F.J."/>
            <person name="Barrasa J.M."/>
            <person name="Sanchez-Garcia M."/>
            <person name="Camarero S."/>
            <person name="Miyauchi S."/>
            <person name="Serrano A."/>
            <person name="Linde D."/>
            <person name="Babiker R."/>
            <person name="Drula E."/>
            <person name="Ayuso-Fernandez I."/>
            <person name="Pacheco R."/>
            <person name="Padilla G."/>
            <person name="Ferreira P."/>
            <person name="Barriuso J."/>
            <person name="Kellner H."/>
            <person name="Castanera R."/>
            <person name="Alfaro M."/>
            <person name="Ramirez L."/>
            <person name="Pisabarro A.G."/>
            <person name="Kuo A."/>
            <person name="Tritt A."/>
            <person name="Lipzen A."/>
            <person name="He G."/>
            <person name="Yan M."/>
            <person name="Ng V."/>
            <person name="Cullen D."/>
            <person name="Martin F."/>
            <person name="Rosso M.-N."/>
            <person name="Henrissat B."/>
            <person name="Hibbett D."/>
            <person name="Martinez A.T."/>
            <person name="Grigoriev I.V."/>
        </authorList>
    </citation>
    <scope>NUCLEOTIDE SEQUENCE</scope>
    <source>
        <strain evidence="2">CBS 506.95</strain>
    </source>
</reference>
<protein>
    <submittedName>
        <fullName evidence="2">Beta-lactamase</fullName>
    </submittedName>
</protein>
<sequence>MVRLTQAGKQALDAVVAKLAADPEVGTFIFGVTDADGEIYVKGDGYNVLGDSNSGEVSLDSVFWICSQTKMITHVAALIAVQHGVISFSDPVSKYLPQFATENLIVLVPGSPKDKPEYTPAKTTMTVQHLFNFTSGLSYTMPPARDRQITEYTAEHAEVNSIEKFINLIKGDLAGVPLNFEPGTDFVYGWSSDILGFLVEKASGISFEEFCKRNIFDPLRMNSTSFYQTPNLRSKRVALNYLQIDESGKKQLGLHDPNIRLFETDPKKVRLHLGGVGLYASAKDYLAFLRHILQLKAGTAPNPILNSEYLAKVFEPALPPSGQKSIQRLLAMVEAALGNGVEGMWQWTASNAVTMKDKEERRKKGSIAWSGWANTQHFLDPTTGVAVILQTQMVPPLNVSVSKYYDELEKALYAGLE</sequence>
<keyword evidence="3" id="KW-1185">Reference proteome</keyword>
<dbReference type="InterPro" id="IPR050789">
    <property type="entry name" value="Diverse_Enzym_Activities"/>
</dbReference>
<name>A0A9P6JPY9_9AGAR</name>
<evidence type="ECO:0000313" key="3">
    <source>
        <dbReference type="Proteomes" id="UP000807306"/>
    </source>
</evidence>
<dbReference type="SUPFAM" id="SSF56601">
    <property type="entry name" value="beta-lactamase/transpeptidase-like"/>
    <property type="match status" value="1"/>
</dbReference>
<dbReference type="PANTHER" id="PTHR43283:SF3">
    <property type="entry name" value="BETA-LACTAMASE FAMILY PROTEIN (AFU_ORTHOLOGUE AFUA_5G07500)"/>
    <property type="match status" value="1"/>
</dbReference>